<dbReference type="OrthoDB" id="8527218at2"/>
<dbReference type="EMBL" id="AMWJ02000001">
    <property type="protein sequence ID" value="NNJ14669.1"/>
    <property type="molecule type" value="Genomic_DNA"/>
</dbReference>
<dbReference type="SMART" id="SM00530">
    <property type="entry name" value="HTH_XRE"/>
    <property type="match status" value="1"/>
</dbReference>
<dbReference type="InterPro" id="IPR010982">
    <property type="entry name" value="Lambda_DNA-bd_dom_sf"/>
</dbReference>
<dbReference type="Proteomes" id="UP000010448">
    <property type="component" value="Unassembled WGS sequence"/>
</dbReference>
<dbReference type="Gene3D" id="1.10.260.40">
    <property type="entry name" value="lambda repressor-like DNA-binding domains"/>
    <property type="match status" value="1"/>
</dbReference>
<reference evidence="2 3" key="1">
    <citation type="journal article" date="2013" name="Genome Announc.">
        <title>Genome Sequence of Naphthalene-Degrading Soil Bacterium Pseudomonas putida CSV86.</title>
        <authorList>
            <person name="Phale P.S."/>
            <person name="Paliwal V."/>
            <person name="Raju S.C."/>
            <person name="Modak A."/>
            <person name="Purohit H.J."/>
        </authorList>
    </citation>
    <scope>NUCLEOTIDE SEQUENCE [LARGE SCALE GENOMIC DNA]</scope>
    <source>
        <strain evidence="2 3">CSV86</strain>
    </source>
</reference>
<keyword evidence="3" id="KW-1185">Reference proteome</keyword>
<dbReference type="InterPro" id="IPR001387">
    <property type="entry name" value="Cro/C1-type_HTH"/>
</dbReference>
<dbReference type="CDD" id="cd00093">
    <property type="entry name" value="HTH_XRE"/>
    <property type="match status" value="1"/>
</dbReference>
<protein>
    <submittedName>
        <fullName evidence="2">Helix-turn-helix transcriptional regulator</fullName>
    </submittedName>
</protein>
<name>A0A7K4EBB7_9PSED</name>
<evidence type="ECO:0000259" key="1">
    <source>
        <dbReference type="PROSITE" id="PS50943"/>
    </source>
</evidence>
<dbReference type="GO" id="GO:0003677">
    <property type="term" value="F:DNA binding"/>
    <property type="evidence" value="ECO:0007669"/>
    <property type="project" value="InterPro"/>
</dbReference>
<evidence type="ECO:0000313" key="3">
    <source>
        <dbReference type="Proteomes" id="UP000010448"/>
    </source>
</evidence>
<accession>A0A7K4EBB7</accession>
<dbReference type="PROSITE" id="PS50943">
    <property type="entry name" value="HTH_CROC1"/>
    <property type="match status" value="1"/>
</dbReference>
<dbReference type="SUPFAM" id="SSF47413">
    <property type="entry name" value="lambda repressor-like DNA-binding domains"/>
    <property type="match status" value="1"/>
</dbReference>
<feature type="domain" description="HTH cro/C1-type" evidence="1">
    <location>
        <begin position="11"/>
        <end position="63"/>
    </location>
</feature>
<dbReference type="Pfam" id="PF01381">
    <property type="entry name" value="HTH_3"/>
    <property type="match status" value="1"/>
</dbReference>
<evidence type="ECO:0000313" key="2">
    <source>
        <dbReference type="EMBL" id="NNJ14669.1"/>
    </source>
</evidence>
<sequence length="94" mass="10761">MELNTAFGLVLREIRKHRHLTQEDFSNVSSRTYLSTLERGLKAPTIEKVAQLAGVLNVHPATLLLATFIHQEERIDTPDLIQRIQDELMELGIR</sequence>
<comment type="caution">
    <text evidence="2">The sequence shown here is derived from an EMBL/GenBank/DDBJ whole genome shotgun (WGS) entry which is preliminary data.</text>
</comment>
<gene>
    <name evidence="2" type="ORF">CSV86_005115</name>
</gene>
<dbReference type="AlphaFoldDB" id="A0A7K4EBB7"/>
<organism evidence="2 3">
    <name type="scientific">Pseudomonas bharatica CSV86</name>
    <dbReference type="NCBI Taxonomy" id="1005395"/>
    <lineage>
        <taxon>Bacteria</taxon>
        <taxon>Pseudomonadati</taxon>
        <taxon>Pseudomonadota</taxon>
        <taxon>Gammaproteobacteria</taxon>
        <taxon>Pseudomonadales</taxon>
        <taxon>Pseudomonadaceae</taxon>
        <taxon>Pseudomonas</taxon>
        <taxon>Pseudomonas bharatica</taxon>
    </lineage>
</organism>
<proteinExistence type="predicted"/>